<dbReference type="Proteomes" id="UP000002432">
    <property type="component" value="Chromosome"/>
</dbReference>
<dbReference type="InterPro" id="IPR036736">
    <property type="entry name" value="ACP-like_sf"/>
</dbReference>
<dbReference type="InterPro" id="IPR020845">
    <property type="entry name" value="AMP-binding_CS"/>
</dbReference>
<dbReference type="GO" id="GO:0016020">
    <property type="term" value="C:membrane"/>
    <property type="evidence" value="ECO:0007669"/>
    <property type="project" value="TreeGrafter"/>
</dbReference>
<proteinExistence type="predicted"/>
<dbReference type="Pfam" id="PF00501">
    <property type="entry name" value="AMP-binding"/>
    <property type="match status" value="1"/>
</dbReference>
<dbReference type="GO" id="GO:0004467">
    <property type="term" value="F:long-chain fatty acid-CoA ligase activity"/>
    <property type="evidence" value="ECO:0007669"/>
    <property type="project" value="UniProtKB-EC"/>
</dbReference>
<dbReference type="AlphaFoldDB" id="Q1IMP1"/>
<dbReference type="Pfam" id="PF00550">
    <property type="entry name" value="PP-binding"/>
    <property type="match status" value="1"/>
</dbReference>
<accession>Q1IMP1</accession>
<dbReference type="OrthoDB" id="9778383at2"/>
<dbReference type="eggNOG" id="COG0204">
    <property type="taxonomic scope" value="Bacteria"/>
</dbReference>
<dbReference type="InterPro" id="IPR042099">
    <property type="entry name" value="ANL_N_sf"/>
</dbReference>
<dbReference type="PANTHER" id="PTHR43272:SF52">
    <property type="entry name" value="AMP-DEPENDENT SYNTHETASE_LIGASE DOMAIN-CONTAINING PROTEIN"/>
    <property type="match status" value="1"/>
</dbReference>
<evidence type="ECO:0000313" key="5">
    <source>
        <dbReference type="Proteomes" id="UP000002432"/>
    </source>
</evidence>
<dbReference type="InterPro" id="IPR000873">
    <property type="entry name" value="AMP-dep_synth/lig_dom"/>
</dbReference>
<dbReference type="CDD" id="cd07989">
    <property type="entry name" value="LPLAT_AGPAT-like"/>
    <property type="match status" value="1"/>
</dbReference>
<dbReference type="Pfam" id="PF01553">
    <property type="entry name" value="Acyltransferase"/>
    <property type="match status" value="1"/>
</dbReference>
<gene>
    <name evidence="4" type="ordered locus">Acid345_2858</name>
</gene>
<feature type="compositionally biased region" description="Basic and acidic residues" evidence="2">
    <location>
        <begin position="899"/>
        <end position="909"/>
    </location>
</feature>
<dbReference type="SUPFAM" id="SSF56801">
    <property type="entry name" value="Acetyl-CoA synthetase-like"/>
    <property type="match status" value="1"/>
</dbReference>
<dbReference type="PROSITE" id="PS50075">
    <property type="entry name" value="CARRIER"/>
    <property type="match status" value="1"/>
</dbReference>
<dbReference type="PANTHER" id="PTHR43272">
    <property type="entry name" value="LONG-CHAIN-FATTY-ACID--COA LIGASE"/>
    <property type="match status" value="1"/>
</dbReference>
<dbReference type="SUPFAM" id="SSF47336">
    <property type="entry name" value="ACP-like"/>
    <property type="match status" value="1"/>
</dbReference>
<dbReference type="STRING" id="204669.Acid345_2858"/>
<evidence type="ECO:0000259" key="3">
    <source>
        <dbReference type="PROSITE" id="PS50075"/>
    </source>
</evidence>
<dbReference type="EMBL" id="CP000360">
    <property type="protein sequence ID" value="ABF41859.1"/>
    <property type="molecule type" value="Genomic_DNA"/>
</dbReference>
<feature type="domain" description="Carrier" evidence="3">
    <location>
        <begin position="589"/>
        <end position="664"/>
    </location>
</feature>
<dbReference type="KEGG" id="aba:Acid345_2858"/>
<comment type="catalytic activity">
    <reaction evidence="1">
        <text>a long-chain fatty acid + ATP + CoA = a long-chain fatty acyl-CoA + AMP + diphosphate</text>
        <dbReference type="Rhea" id="RHEA:15421"/>
        <dbReference type="ChEBI" id="CHEBI:30616"/>
        <dbReference type="ChEBI" id="CHEBI:33019"/>
        <dbReference type="ChEBI" id="CHEBI:57287"/>
        <dbReference type="ChEBI" id="CHEBI:57560"/>
        <dbReference type="ChEBI" id="CHEBI:83139"/>
        <dbReference type="ChEBI" id="CHEBI:456215"/>
        <dbReference type="EC" id="6.2.1.3"/>
    </reaction>
    <physiologicalReaction direction="left-to-right" evidence="1">
        <dbReference type="Rhea" id="RHEA:15422"/>
    </physiologicalReaction>
</comment>
<dbReference type="RefSeq" id="WP_011523660.1">
    <property type="nucleotide sequence ID" value="NC_008009.1"/>
</dbReference>
<protein>
    <submittedName>
        <fullName evidence="4">AMP-dependent synthetase and ligase</fullName>
    </submittedName>
</protein>
<dbReference type="SMART" id="SM00563">
    <property type="entry name" value="PlsC"/>
    <property type="match status" value="1"/>
</dbReference>
<dbReference type="InterPro" id="IPR045851">
    <property type="entry name" value="AMP-bd_C_sf"/>
</dbReference>
<organism evidence="4 5">
    <name type="scientific">Koribacter versatilis (strain Ellin345)</name>
    <dbReference type="NCBI Taxonomy" id="204669"/>
    <lineage>
        <taxon>Bacteria</taxon>
        <taxon>Pseudomonadati</taxon>
        <taxon>Acidobacteriota</taxon>
        <taxon>Terriglobia</taxon>
        <taxon>Terriglobales</taxon>
        <taxon>Candidatus Korobacteraceae</taxon>
        <taxon>Candidatus Korobacter</taxon>
    </lineage>
</organism>
<dbReference type="Gene3D" id="3.30.300.30">
    <property type="match status" value="1"/>
</dbReference>
<dbReference type="InterPro" id="IPR009081">
    <property type="entry name" value="PP-bd_ACP"/>
</dbReference>
<dbReference type="HOGENOM" id="CLU_000022_45_1_0"/>
<evidence type="ECO:0000256" key="1">
    <source>
        <dbReference type="ARBA" id="ARBA00024484"/>
    </source>
</evidence>
<dbReference type="SUPFAM" id="SSF69593">
    <property type="entry name" value="Glycerol-3-phosphate (1)-acyltransferase"/>
    <property type="match status" value="1"/>
</dbReference>
<name>Q1IMP1_KORVE</name>
<feature type="region of interest" description="Disordered" evidence="2">
    <location>
        <begin position="899"/>
        <end position="918"/>
    </location>
</feature>
<dbReference type="EnsemblBacteria" id="ABF41859">
    <property type="protein sequence ID" value="ABF41859"/>
    <property type="gene ID" value="Acid345_2858"/>
</dbReference>
<sequence>MFYARFIETVESWPDAIALEMQRAPTAADPTPAVESYTYTQLRAIAESVGAWIASRGISGGARCAFLAANSPLWTATYIGVVSSGNTAVPLDTAYKPEQLRKLLLDCGAVLLFVDDRNLDHARAAIEGLKIELAMISGAAVAPELPNLDQMIGRGSQGFQPIIAAAEDTICILYTSGTTSDPKGVMLTHGNLVAEMDGALGIIDVDHRDALLGVLPLFHALAQMANLLIPLAIGARVVYLDSLNTSELLRALRERKITIFCCVPQFFYLIHERVQKQVAEKGKLTQNIFKLMMGTSRVARRFGLNPGKIFFGKVHELLGKQMRYLITGGSRFDLTIGRDLHAMGFNILQAYGLTETSGGACVTPPKHNVIGSIGKPFVGAEIEIHDPKPDENGRPVGELKIRGGMVMKGYYNRPDATAAVLRDGWFYSGDLGYKDTQGNLYISGRAKEIIVLSSGKNIYPEEIEAHYLKSPFIKELCVMGLESKPGEPMGERLHAAVVPNFDVLKEKKIVNVREVIRFDIESLSAQQPSTKRILSYDIWQEDLPRTTTRKLKRFEIEKRTREMHARGEQQQDAPVVREITAEEREWLDRPEVQQALAIIRTHATKAKAELQPSDNLELDLGLDSMERVEMLVEIEQALGADVPDSVSGEIYSVRELVDAVLAHRGTGGRKQIGWDAIFAEPVTNPEVLAVANERPIAARFWYAIGRVANLASRDLFHLKITGLEKLPKSGPFIISPNHQSFLDAPVLMANMRWSLFRNLFFVGTSEIWGDGLARKLASTMRLIPIDPDANLVPAMQAAAFGLKAGRTLVLYPEGERSIDGPPKTFKKGAAILAAHLQVPIYPIAIEGFHEAWPRGKGFQKFARLQVAVCDPVVPPPGPPTPETYERLTAELREKIVREWERMSGRKDPRAQQSPVNVG</sequence>
<keyword evidence="4" id="KW-0436">Ligase</keyword>
<evidence type="ECO:0000313" key="4">
    <source>
        <dbReference type="EMBL" id="ABF41859.1"/>
    </source>
</evidence>
<dbReference type="eggNOG" id="COG1022">
    <property type="taxonomic scope" value="Bacteria"/>
</dbReference>
<evidence type="ECO:0000256" key="2">
    <source>
        <dbReference type="SAM" id="MobiDB-lite"/>
    </source>
</evidence>
<dbReference type="Gene3D" id="1.10.1200.10">
    <property type="entry name" value="ACP-like"/>
    <property type="match status" value="1"/>
</dbReference>
<dbReference type="Gene3D" id="3.40.50.12780">
    <property type="entry name" value="N-terminal domain of ligase-like"/>
    <property type="match status" value="1"/>
</dbReference>
<dbReference type="InterPro" id="IPR002123">
    <property type="entry name" value="Plipid/glycerol_acylTrfase"/>
</dbReference>
<dbReference type="PROSITE" id="PS00455">
    <property type="entry name" value="AMP_BINDING"/>
    <property type="match status" value="1"/>
</dbReference>
<dbReference type="GO" id="GO:0016746">
    <property type="term" value="F:acyltransferase activity"/>
    <property type="evidence" value="ECO:0007669"/>
    <property type="project" value="InterPro"/>
</dbReference>
<reference evidence="4 5" key="1">
    <citation type="journal article" date="2009" name="Appl. Environ. Microbiol.">
        <title>Three genomes from the phylum Acidobacteria provide insight into the lifestyles of these microorganisms in soils.</title>
        <authorList>
            <person name="Ward N.L."/>
            <person name="Challacombe J.F."/>
            <person name="Janssen P.H."/>
            <person name="Henrissat B."/>
            <person name="Coutinho P.M."/>
            <person name="Wu M."/>
            <person name="Xie G."/>
            <person name="Haft D.H."/>
            <person name="Sait M."/>
            <person name="Badger J."/>
            <person name="Barabote R.D."/>
            <person name="Bradley B."/>
            <person name="Brettin T.S."/>
            <person name="Brinkac L.M."/>
            <person name="Bruce D."/>
            <person name="Creasy T."/>
            <person name="Daugherty S.C."/>
            <person name="Davidsen T.M."/>
            <person name="DeBoy R.T."/>
            <person name="Detter J.C."/>
            <person name="Dodson R.J."/>
            <person name="Durkin A.S."/>
            <person name="Ganapathy A."/>
            <person name="Gwinn-Giglio M."/>
            <person name="Han C.S."/>
            <person name="Khouri H."/>
            <person name="Kiss H."/>
            <person name="Kothari S.P."/>
            <person name="Madupu R."/>
            <person name="Nelson K.E."/>
            <person name="Nelson W.C."/>
            <person name="Paulsen I."/>
            <person name="Penn K."/>
            <person name="Ren Q."/>
            <person name="Rosovitz M.J."/>
            <person name="Selengut J.D."/>
            <person name="Shrivastava S."/>
            <person name="Sullivan S.A."/>
            <person name="Tapia R."/>
            <person name="Thompson L.S."/>
            <person name="Watkins K.L."/>
            <person name="Yang Q."/>
            <person name="Yu C."/>
            <person name="Zafar N."/>
            <person name="Zhou L."/>
            <person name="Kuske C.R."/>
        </authorList>
    </citation>
    <scope>NUCLEOTIDE SEQUENCE [LARGE SCALE GENOMIC DNA]</scope>
    <source>
        <strain evidence="4 5">Ellin345</strain>
    </source>
</reference>
<keyword evidence="5" id="KW-1185">Reference proteome</keyword>